<evidence type="ECO:0000313" key="1">
    <source>
        <dbReference type="EMBL" id="SFV63277.1"/>
    </source>
</evidence>
<dbReference type="EMBL" id="FPHM01000079">
    <property type="protein sequence ID" value="SFV63277.1"/>
    <property type="molecule type" value="Genomic_DNA"/>
</dbReference>
<accession>A0A1W1CC05</accession>
<gene>
    <name evidence="1" type="ORF">MNB_SV-13-1214</name>
</gene>
<protein>
    <submittedName>
        <fullName evidence="1">Uncharacterized protein</fullName>
    </submittedName>
</protein>
<sequence length="38" mass="4315">METELVDVLDDNRLVSSLSREDIEEYQSFVEGIANQAV</sequence>
<proteinExistence type="predicted"/>
<dbReference type="AlphaFoldDB" id="A0A1W1CC05"/>
<reference evidence="1" key="1">
    <citation type="submission" date="2016-10" db="EMBL/GenBank/DDBJ databases">
        <authorList>
            <person name="de Groot N.N."/>
        </authorList>
    </citation>
    <scope>NUCLEOTIDE SEQUENCE</scope>
</reference>
<name>A0A1W1CC05_9ZZZZ</name>
<organism evidence="1">
    <name type="scientific">hydrothermal vent metagenome</name>
    <dbReference type="NCBI Taxonomy" id="652676"/>
    <lineage>
        <taxon>unclassified sequences</taxon>
        <taxon>metagenomes</taxon>
        <taxon>ecological metagenomes</taxon>
    </lineage>
</organism>